<evidence type="ECO:0000256" key="4">
    <source>
        <dbReference type="ARBA" id="ARBA00022964"/>
    </source>
</evidence>
<organism evidence="8 9">
    <name type="scientific">Littorina saxatilis</name>
    <dbReference type="NCBI Taxonomy" id="31220"/>
    <lineage>
        <taxon>Eukaryota</taxon>
        <taxon>Metazoa</taxon>
        <taxon>Spiralia</taxon>
        <taxon>Lophotrochozoa</taxon>
        <taxon>Mollusca</taxon>
        <taxon>Gastropoda</taxon>
        <taxon>Caenogastropoda</taxon>
        <taxon>Littorinimorpha</taxon>
        <taxon>Littorinoidea</taxon>
        <taxon>Littorinidae</taxon>
        <taxon>Littorina</taxon>
    </lineage>
</organism>
<dbReference type="AlphaFoldDB" id="A0AAN9G8X1"/>
<dbReference type="Proteomes" id="UP001374579">
    <property type="component" value="Unassembled WGS sequence"/>
</dbReference>
<gene>
    <name evidence="8" type="ORF">V1264_003144</name>
</gene>
<name>A0AAN9G8X1_9CAEN</name>
<evidence type="ECO:0000256" key="3">
    <source>
        <dbReference type="ARBA" id="ARBA00022896"/>
    </source>
</evidence>
<evidence type="ECO:0000256" key="2">
    <source>
        <dbReference type="ARBA" id="ARBA00022723"/>
    </source>
</evidence>
<keyword evidence="2" id="KW-0479">Metal-binding</keyword>
<dbReference type="InterPro" id="IPR006620">
    <property type="entry name" value="Pro_4_hyd_alph"/>
</dbReference>
<dbReference type="GO" id="GO:0004656">
    <property type="term" value="F:procollagen-proline 4-dioxygenase activity"/>
    <property type="evidence" value="ECO:0007669"/>
    <property type="project" value="TreeGrafter"/>
</dbReference>
<keyword evidence="4" id="KW-0223">Dioxygenase</keyword>
<evidence type="ECO:0000256" key="5">
    <source>
        <dbReference type="ARBA" id="ARBA00023002"/>
    </source>
</evidence>
<evidence type="ECO:0000256" key="6">
    <source>
        <dbReference type="ARBA" id="ARBA00023004"/>
    </source>
</evidence>
<dbReference type="EMBL" id="JBAMIC010000012">
    <property type="protein sequence ID" value="KAK7098929.1"/>
    <property type="molecule type" value="Genomic_DNA"/>
</dbReference>
<keyword evidence="3" id="KW-0847">Vitamin C</keyword>
<dbReference type="SMART" id="SM00702">
    <property type="entry name" value="P4Hc"/>
    <property type="match status" value="1"/>
</dbReference>
<keyword evidence="9" id="KW-1185">Reference proteome</keyword>
<keyword evidence="5" id="KW-0560">Oxidoreductase</keyword>
<dbReference type="GO" id="GO:0005783">
    <property type="term" value="C:endoplasmic reticulum"/>
    <property type="evidence" value="ECO:0007669"/>
    <property type="project" value="TreeGrafter"/>
</dbReference>
<feature type="domain" description="Prolyl 4-hydroxylase alpha subunit" evidence="7">
    <location>
        <begin position="20"/>
        <end position="196"/>
    </location>
</feature>
<comment type="cofactor">
    <cofactor evidence="1">
        <name>L-ascorbate</name>
        <dbReference type="ChEBI" id="CHEBI:38290"/>
    </cofactor>
</comment>
<evidence type="ECO:0000256" key="1">
    <source>
        <dbReference type="ARBA" id="ARBA00001961"/>
    </source>
</evidence>
<dbReference type="GO" id="GO:0031418">
    <property type="term" value="F:L-ascorbic acid binding"/>
    <property type="evidence" value="ECO:0007669"/>
    <property type="project" value="UniProtKB-KW"/>
</dbReference>
<reference evidence="8 9" key="1">
    <citation type="submission" date="2024-02" db="EMBL/GenBank/DDBJ databases">
        <title>Chromosome-scale genome assembly of the rough periwinkle Littorina saxatilis.</title>
        <authorList>
            <person name="De Jode A."/>
            <person name="Faria R."/>
            <person name="Formenti G."/>
            <person name="Sims Y."/>
            <person name="Smith T.P."/>
            <person name="Tracey A."/>
            <person name="Wood J.M.D."/>
            <person name="Zagrodzka Z.B."/>
            <person name="Johannesson K."/>
            <person name="Butlin R.K."/>
            <person name="Leder E.H."/>
        </authorList>
    </citation>
    <scope>NUCLEOTIDE SEQUENCE [LARGE SCALE GENOMIC DNA]</scope>
    <source>
        <strain evidence="8">Snail1</strain>
        <tissue evidence="8">Muscle</tissue>
    </source>
</reference>
<evidence type="ECO:0000313" key="8">
    <source>
        <dbReference type="EMBL" id="KAK7098929.1"/>
    </source>
</evidence>
<proteinExistence type="predicted"/>
<accession>A0AAN9G8X1</accession>
<dbReference type="PANTHER" id="PTHR10869:SF241">
    <property type="entry name" value="FE2OG DIOXYGENASE DOMAIN-CONTAINING PROTEIN"/>
    <property type="match status" value="1"/>
</dbReference>
<dbReference type="InterPro" id="IPR044862">
    <property type="entry name" value="Pro_4_hyd_alph_FE2OG_OXY"/>
</dbReference>
<comment type="caution">
    <text evidence="8">The sequence shown here is derived from an EMBL/GenBank/DDBJ whole genome shotgun (WGS) entry which is preliminary data.</text>
</comment>
<evidence type="ECO:0000259" key="7">
    <source>
        <dbReference type="SMART" id="SM00702"/>
    </source>
</evidence>
<dbReference type="Gene3D" id="2.60.120.620">
    <property type="entry name" value="q2cbj1_9rhob like domain"/>
    <property type="match status" value="1"/>
</dbReference>
<dbReference type="GO" id="GO:0005506">
    <property type="term" value="F:iron ion binding"/>
    <property type="evidence" value="ECO:0007669"/>
    <property type="project" value="InterPro"/>
</dbReference>
<keyword evidence="6" id="KW-0408">Iron</keyword>
<dbReference type="PANTHER" id="PTHR10869">
    <property type="entry name" value="PROLYL 4-HYDROXYLASE ALPHA SUBUNIT"/>
    <property type="match status" value="1"/>
</dbReference>
<dbReference type="InterPro" id="IPR045054">
    <property type="entry name" value="P4HA-like"/>
</dbReference>
<sequence length="206" mass="24197">MATLEIEREDVKLPQDQAKRLAFVLYNVLTPEECQKYIKDTEKKGYEKALVNTGFGRQQLMTDVRNSDRCIIDSIEEADKLWQRVKPFVPAEWNGHQVAGLNERLRFLRYDSGQYFKPHYDGEYRRENGERSYITLQLYLNEGFKGGSTTFLSRCETERVEVVPKIGSVLIFQHDIYHEGSELKKGRKYAMRTDVMYQRKQPLGIK</sequence>
<dbReference type="Pfam" id="PF13640">
    <property type="entry name" value="2OG-FeII_Oxy_3"/>
    <property type="match status" value="1"/>
</dbReference>
<evidence type="ECO:0000313" key="9">
    <source>
        <dbReference type="Proteomes" id="UP001374579"/>
    </source>
</evidence>
<protein>
    <recommendedName>
        <fullName evidence="7">Prolyl 4-hydroxylase alpha subunit domain-containing protein</fullName>
    </recommendedName>
</protein>